<dbReference type="PANTHER" id="PTHR21654:SF84">
    <property type="entry name" value="SI:DKEY-66I24.7"/>
    <property type="match status" value="1"/>
</dbReference>
<evidence type="ECO:0000256" key="2">
    <source>
        <dbReference type="ARBA" id="ARBA00023015"/>
    </source>
</evidence>
<feature type="domain" description="Myb-like" evidence="6">
    <location>
        <begin position="56"/>
        <end position="120"/>
    </location>
</feature>
<evidence type="ECO:0000256" key="5">
    <source>
        <dbReference type="ARBA" id="ARBA00023242"/>
    </source>
</evidence>
<name>A0A4S4D674_CAMSN</name>
<dbReference type="Proteomes" id="UP000306102">
    <property type="component" value="Unassembled WGS sequence"/>
</dbReference>
<dbReference type="Pfam" id="PF13837">
    <property type="entry name" value="Myb_DNA-bind_4"/>
    <property type="match status" value="1"/>
</dbReference>
<organism evidence="7 8">
    <name type="scientific">Camellia sinensis var. sinensis</name>
    <name type="common">China tea</name>
    <dbReference type="NCBI Taxonomy" id="542762"/>
    <lineage>
        <taxon>Eukaryota</taxon>
        <taxon>Viridiplantae</taxon>
        <taxon>Streptophyta</taxon>
        <taxon>Embryophyta</taxon>
        <taxon>Tracheophyta</taxon>
        <taxon>Spermatophyta</taxon>
        <taxon>Magnoliopsida</taxon>
        <taxon>eudicotyledons</taxon>
        <taxon>Gunneridae</taxon>
        <taxon>Pentapetalae</taxon>
        <taxon>asterids</taxon>
        <taxon>Ericales</taxon>
        <taxon>Theaceae</taxon>
        <taxon>Camellia</taxon>
    </lineage>
</organism>
<dbReference type="EMBL" id="SDRB02012732">
    <property type="protein sequence ID" value="THF96795.1"/>
    <property type="molecule type" value="Genomic_DNA"/>
</dbReference>
<evidence type="ECO:0000259" key="6">
    <source>
        <dbReference type="PROSITE" id="PS50090"/>
    </source>
</evidence>
<dbReference type="GO" id="GO:0006355">
    <property type="term" value="P:regulation of DNA-templated transcription"/>
    <property type="evidence" value="ECO:0007669"/>
    <property type="project" value="UniProtKB-ARBA"/>
</dbReference>
<dbReference type="GO" id="GO:0005634">
    <property type="term" value="C:nucleus"/>
    <property type="evidence" value="ECO:0007669"/>
    <property type="project" value="UniProtKB-SubCell"/>
</dbReference>
<dbReference type="GO" id="GO:0003677">
    <property type="term" value="F:DNA binding"/>
    <property type="evidence" value="ECO:0007669"/>
    <property type="project" value="UniProtKB-KW"/>
</dbReference>
<evidence type="ECO:0000313" key="7">
    <source>
        <dbReference type="EMBL" id="THF96795.1"/>
    </source>
</evidence>
<evidence type="ECO:0000256" key="3">
    <source>
        <dbReference type="ARBA" id="ARBA00023125"/>
    </source>
</evidence>
<sequence>MLDGTPQNKLDMFMASNSSPLTSLFNEAANEMAIESENSSGFVPYHHLPMILPENGPKRRAETWVFEEIQCLIHLRREVNCQFNTAKSQKHLWDQIYVGMRENGWERTPQNCNDKWRNLLKEYKNSNGGIGSSRQVCFDELEEYCREKKSNGISKKLRDGSSSFMCFFVEYFALIDVSNGFNAFLVLTKPVFCLDPVKLVKHFGRFSDNSLERTYHDADPLDIHEPEGIVPNEFPSWNWRGTPRRDEDVSGSGGRVISVKYEESVKRIGIDGSADAIKEAIKSAFRLRTKRSFWLEDEAGIIRALDRNMPLRNYTLHLDDGLRIRICLFEDPNHLHCRVIEKAFFNEDVFNSYLNNCGWIGLKELRSRKNVDSMNELRAGEVYHGQRRVLKN</sequence>
<accession>A0A4S4D674</accession>
<gene>
    <name evidence="7" type="ORF">TEA_025739</name>
</gene>
<dbReference type="PANTHER" id="PTHR21654">
    <property type="entry name" value="FI21293P1"/>
    <property type="match status" value="1"/>
</dbReference>
<reference evidence="7 8" key="1">
    <citation type="journal article" date="2018" name="Proc. Natl. Acad. Sci. U.S.A.">
        <title>Draft genome sequence of Camellia sinensis var. sinensis provides insights into the evolution of the tea genome and tea quality.</title>
        <authorList>
            <person name="Wei C."/>
            <person name="Yang H."/>
            <person name="Wang S."/>
            <person name="Zhao J."/>
            <person name="Liu C."/>
            <person name="Gao L."/>
            <person name="Xia E."/>
            <person name="Lu Y."/>
            <person name="Tai Y."/>
            <person name="She G."/>
            <person name="Sun J."/>
            <person name="Cao H."/>
            <person name="Tong W."/>
            <person name="Gao Q."/>
            <person name="Li Y."/>
            <person name="Deng W."/>
            <person name="Jiang X."/>
            <person name="Wang W."/>
            <person name="Chen Q."/>
            <person name="Zhang S."/>
            <person name="Li H."/>
            <person name="Wu J."/>
            <person name="Wang P."/>
            <person name="Li P."/>
            <person name="Shi C."/>
            <person name="Zheng F."/>
            <person name="Jian J."/>
            <person name="Huang B."/>
            <person name="Shan D."/>
            <person name="Shi M."/>
            <person name="Fang C."/>
            <person name="Yue Y."/>
            <person name="Li F."/>
            <person name="Li D."/>
            <person name="Wei S."/>
            <person name="Han B."/>
            <person name="Jiang C."/>
            <person name="Yin Y."/>
            <person name="Xia T."/>
            <person name="Zhang Z."/>
            <person name="Bennetzen J.L."/>
            <person name="Zhao S."/>
            <person name="Wan X."/>
        </authorList>
    </citation>
    <scope>NUCLEOTIDE SEQUENCE [LARGE SCALE GENOMIC DNA]</scope>
    <source>
        <strain evidence="8">cv. Shuchazao</strain>
        <tissue evidence="7">Leaf</tissue>
    </source>
</reference>
<dbReference type="PROSITE" id="PS50090">
    <property type="entry name" value="MYB_LIKE"/>
    <property type="match status" value="1"/>
</dbReference>
<dbReference type="AlphaFoldDB" id="A0A4S4D674"/>
<dbReference type="InterPro" id="IPR044822">
    <property type="entry name" value="Myb_DNA-bind_4"/>
</dbReference>
<dbReference type="Gene3D" id="1.10.10.60">
    <property type="entry name" value="Homeodomain-like"/>
    <property type="match status" value="1"/>
</dbReference>
<evidence type="ECO:0000313" key="8">
    <source>
        <dbReference type="Proteomes" id="UP000306102"/>
    </source>
</evidence>
<keyword evidence="4" id="KW-0804">Transcription</keyword>
<evidence type="ECO:0000256" key="4">
    <source>
        <dbReference type="ARBA" id="ARBA00023163"/>
    </source>
</evidence>
<protein>
    <recommendedName>
        <fullName evidence="6">Myb-like domain-containing protein</fullName>
    </recommendedName>
</protein>
<dbReference type="InterPro" id="IPR058943">
    <property type="entry name" value="GT-1/4_C"/>
</dbReference>
<keyword evidence="5" id="KW-0539">Nucleus</keyword>
<keyword evidence="2" id="KW-0805">Transcription regulation</keyword>
<dbReference type="InterPro" id="IPR001005">
    <property type="entry name" value="SANT/Myb"/>
</dbReference>
<dbReference type="CDD" id="cd12203">
    <property type="entry name" value="GT1"/>
    <property type="match status" value="1"/>
</dbReference>
<dbReference type="Pfam" id="PF26214">
    <property type="entry name" value="Ubiquitin_GT-1"/>
    <property type="match status" value="2"/>
</dbReference>
<proteinExistence type="predicted"/>
<keyword evidence="3" id="KW-0238">DNA-binding</keyword>
<evidence type="ECO:0000256" key="1">
    <source>
        <dbReference type="ARBA" id="ARBA00004123"/>
    </source>
</evidence>
<keyword evidence="8" id="KW-1185">Reference proteome</keyword>
<comment type="caution">
    <text evidence="7">The sequence shown here is derived from an EMBL/GenBank/DDBJ whole genome shotgun (WGS) entry which is preliminary data.</text>
</comment>
<comment type="subcellular location">
    <subcellularLocation>
        <location evidence="1">Nucleus</location>
    </subcellularLocation>
</comment>